<dbReference type="Gene3D" id="2.60.120.1250">
    <property type="entry name" value="Peptidase M60, enhancin-like domain 1"/>
    <property type="match status" value="1"/>
</dbReference>
<dbReference type="InterPro" id="IPR032179">
    <property type="entry name" value="Cry22Aa_Ig-like"/>
</dbReference>
<dbReference type="EMBL" id="JACSQY010000008">
    <property type="protein sequence ID" value="MBD7908892.1"/>
    <property type="molecule type" value="Genomic_DNA"/>
</dbReference>
<dbReference type="SUPFAM" id="SSF52075">
    <property type="entry name" value="Outer arm dynein light chain 1"/>
    <property type="match status" value="1"/>
</dbReference>
<sequence>MKMIAFATAAALALNVVCSPISVLANEDQKEGVATPAATESNQSSGVASVRKFNLYGTASLPIYDEVFKMPVTNIKSITNNGGNYSGSPIKQAIDGDFSTHWETGKPNSSSFTNEVVVNFNETTVLNRIVYAARQSTVKGKGFAQGFEIYGSQASEGDDFSLVSTGSYKGSTGDIVEIQFAPTELKRVKFVFTKADQDWASASEFQFYKEDWISEAMDTLFTDASLSSVNEQFNTLDALLELDAEAKGHPLYTQFKEDIENAKVLINNAQIEATPAITKQFAHYSNEAYSRLFRMDRQNVKSIRNNGGHYANSVLENAFDGNLNTYWETNRSNTSDFSNEVEVEFHDRVTLNRLMYGARPSDRKGFAEEVEIYASNTSKGDTYQLVATGQHNMVAGLVEVKFAPTEFKRVKFKFKKSNQNWATLSELAFYREDPIEEQVINLFTDGLMNELKPEFTSMYAIQQLENQVEKHPLKEEFQHYVTMAKDVLNNANVSNESIVIASQRGNSSTEASKHQIARTSFSLDTFGRYVVPGETVQVTVEADEKGVMPNLVLGQIADDKNGWVRRYVLKQGLNRITVPAFDNMKPAVAYVENNALPTEQAFAPKVRLVGGTAFPVYVHGKTDPAQYEKELEKYVTKISVNDNDFANGKPENVVYNVSELVSENNTISTSAAGALKGIQELKGTGKTVSDTMKEWELMWMEFQRISGAVEDDPDPRNQFFNAKFTSRVFTKGPYAWSDWGYTGYNGGNSPRRDDGFFKQIVKPFSVPGNDGWAYFHEWGHNINNSTMEHTEVTNNIYSVIMRKKFNNSTDDRVDWNSMYKRFSGETVQHGFWTYLGVLEQVQYYYGEDSYGKASRIARTNPDGVMNGLGSNLQRLVVGLSLATETDLTGFFEDWGYVTATPKMKEKVAHLSKPDVKLEYMHSLGRNYEGAGFSKDAKVVVQSIKANPDKKEINLSYEVDTANKEAAMGYEVLRNGKVVGYTTGTSFIDKNVDTSIPYSYEIVAYDRKLTPLKPVEIHSQQPNLSVEEQVTLKLHQVYDPMDYVKASSFSGQNITQDVVIKSNTVDVTAKGSYEIVYEVKNANLTETKTTKVAVTSDYTYISDMNATSVKTDWSSLQKDKAISGGLITLSRQGSDAAYPKGIAIHANSEVVYDIAGKGLNFFESYIGIDQSVRGQASSATFEVWVDGEKKLASRVFKSSTEHEFVKVPVTGAKEVKLITTDAKDNGISSDHTVWADAKFTKNSSAPTLKVVEDLTFVKLNSDFTILDGVEAYDKEDGNLTDSVKVTSNNFTVSKTGTYHVVFSVTDSDGNTVTKTKEIYVYSDVAYASDTNWKSAQTAWSTVKKNQASSGGPIKVLVDGATKEFTKGIGTHANSSVVYDLADKNYDYFETLVGIDRNIAENNNSSVTFKVLADGQEVYSSGVMKYNTEAKLVRVPLAGVKELTLIANDASNGNASDHANFAIAKFYISNGLPELTIPNSVATKVGTSIDLSERYSAVDAEDGDLTAQVKVTGKNQVNFDRAGKYEMTYTVTDRDGNEVSKKRSVSVVNMEDYNYLSDFDWKSTQNSYKTPVKDRAISDQPLRLTGKDGSVQAYEKGIGAHSNSTIIYDLTDKAADYFTSYVGVDRQMAGSIGSVAFQVFVDGVKQFDSGLMHSTDPQKFIEVKTVGAKELKLVVTDGGNGNGSDHATWGGAKLHFANAERIFTRDLVTAVEDAKAIDAEKYTIESMDELQKRIANAEELLANAQQTQTEIDQALDMLLQAKTNLVELDFTQVIAVPDKYLRTHIQQKLGITGNLTIRDLHKLTSLDASNARINSLEGLQYARNLVSLDVSGNEITDFSPLKNLGKLKTIQAHPQLVSVNSLKGPVFTVENLVKGLDGQYINPYQVRLRNTRTNQVLPVDVDQFEPNLKQFTIDLSQEEKGTYMLVLAYQLKEDALIQLTYYVIHN</sequence>
<feature type="domain" description="Peptidase M60" evidence="4">
    <location>
        <begin position="521"/>
        <end position="846"/>
    </location>
</feature>
<dbReference type="SMART" id="SM00776">
    <property type="entry name" value="NPCBM"/>
    <property type="match status" value="3"/>
</dbReference>
<gene>
    <name evidence="5" type="ORF">H9659_11165</name>
</gene>
<reference evidence="5 6" key="1">
    <citation type="submission" date="2020-08" db="EMBL/GenBank/DDBJ databases">
        <title>A Genomic Blueprint of the Chicken Gut Microbiome.</title>
        <authorList>
            <person name="Gilroy R."/>
            <person name="Ravi A."/>
            <person name="Getino M."/>
            <person name="Pursley I."/>
            <person name="Horton D.L."/>
            <person name="Alikhan N.-F."/>
            <person name="Baker D."/>
            <person name="Gharbi K."/>
            <person name="Hall N."/>
            <person name="Watson M."/>
            <person name="Adriaenssens E.M."/>
            <person name="Foster-Nyarko E."/>
            <person name="Jarju S."/>
            <person name="Secka A."/>
            <person name="Antonio M."/>
            <person name="Oren A."/>
            <person name="Chaudhuri R."/>
            <person name="La Ragione R.M."/>
            <person name="Hildebrand F."/>
            <person name="Pallen M.J."/>
        </authorList>
    </citation>
    <scope>NUCLEOTIDE SEQUENCE [LARGE SCALE GENOMIC DNA]</scope>
    <source>
        <strain evidence="5 6">Sa3CUA8</strain>
    </source>
</reference>
<dbReference type="PROSITE" id="PS50022">
    <property type="entry name" value="FA58C_3"/>
    <property type="match status" value="1"/>
</dbReference>
<dbReference type="InterPro" id="IPR000421">
    <property type="entry name" value="FA58C"/>
</dbReference>
<dbReference type="InterPro" id="IPR031161">
    <property type="entry name" value="Peptidase_M60_dom"/>
</dbReference>
<dbReference type="Gene3D" id="1.20.1270.70">
    <property type="entry name" value="Designed single chain three-helix bundle"/>
    <property type="match status" value="1"/>
</dbReference>
<dbReference type="Proteomes" id="UP000659496">
    <property type="component" value="Unassembled WGS sequence"/>
</dbReference>
<dbReference type="Gene3D" id="2.60.40.10">
    <property type="entry name" value="Immunoglobulins"/>
    <property type="match status" value="4"/>
</dbReference>
<dbReference type="Gene3D" id="1.10.390.30">
    <property type="entry name" value="Peptidase M60, enhancin-like domain 3"/>
    <property type="match status" value="1"/>
</dbReference>
<dbReference type="Pfam" id="PF16403">
    <property type="entry name" value="Bact_surface_Ig-like"/>
    <property type="match status" value="3"/>
</dbReference>
<dbReference type="Gene3D" id="2.60.120.1060">
    <property type="entry name" value="NPCBM/NEW2 domain"/>
    <property type="match status" value="3"/>
</dbReference>
<dbReference type="InterPro" id="IPR042279">
    <property type="entry name" value="Pep_M60_3"/>
</dbReference>
<dbReference type="SMART" id="SM01276">
    <property type="entry name" value="M60-like"/>
    <property type="match status" value="1"/>
</dbReference>
<dbReference type="RefSeq" id="WP_191690487.1">
    <property type="nucleotide sequence ID" value="NZ_JACSQY010000008.1"/>
</dbReference>
<feature type="signal peptide" evidence="2">
    <location>
        <begin position="1"/>
        <end position="25"/>
    </location>
</feature>
<protein>
    <submittedName>
        <fullName evidence="5">NPCBM/NEW2 domain-containing protein</fullName>
    </submittedName>
</protein>
<name>A0ABR8PL46_9BACL</name>
<dbReference type="InterPro" id="IPR013783">
    <property type="entry name" value="Ig-like_fold"/>
</dbReference>
<dbReference type="PROSITE" id="PS51723">
    <property type="entry name" value="PEPTIDASE_M60"/>
    <property type="match status" value="1"/>
</dbReference>
<dbReference type="Pfam" id="PF08305">
    <property type="entry name" value="NPCBM"/>
    <property type="match status" value="3"/>
</dbReference>
<dbReference type="SUPFAM" id="SSF49785">
    <property type="entry name" value="Galactose-binding domain-like"/>
    <property type="match status" value="5"/>
</dbReference>
<proteinExistence type="predicted"/>
<dbReference type="InterPro" id="IPR001611">
    <property type="entry name" value="Leu-rich_rpt"/>
</dbReference>
<accession>A0ABR8PL46</accession>
<evidence type="ECO:0000313" key="5">
    <source>
        <dbReference type="EMBL" id="MBD7908892.1"/>
    </source>
</evidence>
<evidence type="ECO:0000313" key="6">
    <source>
        <dbReference type="Proteomes" id="UP000659496"/>
    </source>
</evidence>
<evidence type="ECO:0000256" key="1">
    <source>
        <dbReference type="SAM" id="Coils"/>
    </source>
</evidence>
<feature type="chain" id="PRO_5046815082" evidence="2">
    <location>
        <begin position="26"/>
        <end position="1944"/>
    </location>
</feature>
<evidence type="ECO:0000256" key="2">
    <source>
        <dbReference type="SAM" id="SignalP"/>
    </source>
</evidence>
<dbReference type="InterPro" id="IPR032675">
    <property type="entry name" value="LRR_dom_sf"/>
</dbReference>
<feature type="domain" description="F5/8 type C" evidence="3">
    <location>
        <begin position="56"/>
        <end position="210"/>
    </location>
</feature>
<feature type="coiled-coil region" evidence="1">
    <location>
        <begin position="1725"/>
        <end position="1762"/>
    </location>
</feature>
<dbReference type="Pfam" id="PF13402">
    <property type="entry name" value="Peptidase_M60"/>
    <property type="match status" value="1"/>
</dbReference>
<dbReference type="Pfam" id="PF00754">
    <property type="entry name" value="F5_F8_type_C"/>
    <property type="match status" value="2"/>
</dbReference>
<organism evidence="5 6">
    <name type="scientific">Sporosarcina gallistercoris</name>
    <dbReference type="NCBI Taxonomy" id="2762245"/>
    <lineage>
        <taxon>Bacteria</taxon>
        <taxon>Bacillati</taxon>
        <taxon>Bacillota</taxon>
        <taxon>Bacilli</taxon>
        <taxon>Bacillales</taxon>
        <taxon>Caryophanaceae</taxon>
        <taxon>Sporosarcina</taxon>
    </lineage>
</organism>
<comment type="caution">
    <text evidence="5">The sequence shown here is derived from an EMBL/GenBank/DDBJ whole genome shotgun (WGS) entry which is preliminary data.</text>
</comment>
<dbReference type="Gene3D" id="3.40.390.80">
    <property type="entry name" value="Peptidase M60, enhancin-like domain 2"/>
    <property type="match status" value="1"/>
</dbReference>
<dbReference type="Gene3D" id="3.80.10.10">
    <property type="entry name" value="Ribonuclease Inhibitor"/>
    <property type="match status" value="1"/>
</dbReference>
<dbReference type="InterPro" id="IPR008979">
    <property type="entry name" value="Galactose-bd-like_sf"/>
</dbReference>
<dbReference type="Gene3D" id="2.60.120.260">
    <property type="entry name" value="Galactose-binding domain-like"/>
    <property type="match status" value="2"/>
</dbReference>
<keyword evidence="6" id="KW-1185">Reference proteome</keyword>
<evidence type="ECO:0000259" key="4">
    <source>
        <dbReference type="PROSITE" id="PS51723"/>
    </source>
</evidence>
<evidence type="ECO:0000259" key="3">
    <source>
        <dbReference type="PROSITE" id="PS50022"/>
    </source>
</evidence>
<dbReference type="InterPro" id="IPR038637">
    <property type="entry name" value="NPCBM_sf"/>
</dbReference>
<keyword evidence="1" id="KW-0175">Coiled coil</keyword>
<dbReference type="InterPro" id="IPR013222">
    <property type="entry name" value="Glyco_hyd_98_carb-bd"/>
</dbReference>
<keyword evidence="2" id="KW-0732">Signal</keyword>
<dbReference type="PROSITE" id="PS51450">
    <property type="entry name" value="LRR"/>
    <property type="match status" value="1"/>
</dbReference>